<evidence type="ECO:0000313" key="11">
    <source>
        <dbReference type="Proteomes" id="UP001152795"/>
    </source>
</evidence>
<evidence type="ECO:0000256" key="3">
    <source>
        <dbReference type="ARBA" id="ARBA00022448"/>
    </source>
</evidence>
<keyword evidence="3" id="KW-0813">Transport</keyword>
<keyword evidence="4" id="KW-0812">Transmembrane</keyword>
<keyword evidence="7" id="KW-0406">Ion transport</keyword>
<dbReference type="InterPro" id="IPR036739">
    <property type="entry name" value="SLC41_membr_dom_sf"/>
</dbReference>
<dbReference type="PANTHER" id="PTHR16228">
    <property type="entry name" value="DIVALENT CATION TRANSPORTER SOLUTE CARRIER FAMILY 41"/>
    <property type="match status" value="1"/>
</dbReference>
<proteinExistence type="inferred from homology"/>
<dbReference type="EMBL" id="CACRXK020031065">
    <property type="protein sequence ID" value="CAB4042895.1"/>
    <property type="molecule type" value="Genomic_DNA"/>
</dbReference>
<evidence type="ECO:0000256" key="1">
    <source>
        <dbReference type="ARBA" id="ARBA00004141"/>
    </source>
</evidence>
<evidence type="ECO:0000256" key="8">
    <source>
        <dbReference type="ARBA" id="ARBA00023136"/>
    </source>
</evidence>
<dbReference type="AlphaFoldDB" id="A0A6S7KBZ0"/>
<comment type="similarity">
    <text evidence="2">Belongs to the SLC41A transporter family.</text>
</comment>
<gene>
    <name evidence="10" type="ORF">PACLA_8A012001</name>
</gene>
<dbReference type="Pfam" id="PF01769">
    <property type="entry name" value="MgtE"/>
    <property type="match status" value="1"/>
</dbReference>
<comment type="caution">
    <text evidence="10">The sequence shown here is derived from an EMBL/GenBank/DDBJ whole genome shotgun (WGS) entry which is preliminary data.</text>
</comment>
<reference evidence="10" key="1">
    <citation type="submission" date="2020-04" db="EMBL/GenBank/DDBJ databases">
        <authorList>
            <person name="Alioto T."/>
            <person name="Alioto T."/>
            <person name="Gomez Garrido J."/>
        </authorList>
    </citation>
    <scope>NUCLEOTIDE SEQUENCE</scope>
    <source>
        <strain evidence="10">A484AB</strain>
    </source>
</reference>
<accession>A0A6S7KBZ0</accession>
<organism evidence="10 11">
    <name type="scientific">Paramuricea clavata</name>
    <name type="common">Red gorgonian</name>
    <name type="synonym">Violescent sea-whip</name>
    <dbReference type="NCBI Taxonomy" id="317549"/>
    <lineage>
        <taxon>Eukaryota</taxon>
        <taxon>Metazoa</taxon>
        <taxon>Cnidaria</taxon>
        <taxon>Anthozoa</taxon>
        <taxon>Octocorallia</taxon>
        <taxon>Malacalcyonacea</taxon>
        <taxon>Plexauridae</taxon>
        <taxon>Paramuricea</taxon>
    </lineage>
</organism>
<keyword evidence="11" id="KW-1185">Reference proteome</keyword>
<dbReference type="Gene3D" id="1.10.357.20">
    <property type="entry name" value="SLC41 divalent cation transporters, integral membrane domain"/>
    <property type="match status" value="1"/>
</dbReference>
<sequence length="170" mass="18728">EDFQELPLTPEEFGKLQKSEEKKKIELETKKLGGGLKRGGPWSSVDISKCGGPVQYYTISCRDISNVVVQCSVDISNVVVQYISNVVVQYISNVVVQFKLRQLSSGEISGVLLLLTADWLVHFIWKRGSDPDNVAIPYLTALGDLLGTGFLAVAFHILWLVGDRDSDVGD</sequence>
<name>A0A6S7KBZ0_PARCT</name>
<feature type="domain" description="SLC41A/MgtE integral membrane" evidence="9">
    <location>
        <begin position="71"/>
        <end position="153"/>
    </location>
</feature>
<evidence type="ECO:0000313" key="10">
    <source>
        <dbReference type="EMBL" id="CAB4042895.1"/>
    </source>
</evidence>
<dbReference type="SUPFAM" id="SSF161093">
    <property type="entry name" value="MgtE membrane domain-like"/>
    <property type="match status" value="1"/>
</dbReference>
<dbReference type="InterPro" id="IPR006667">
    <property type="entry name" value="SLC41_membr_dom"/>
</dbReference>
<protein>
    <submittedName>
        <fullName evidence="10">Solute carrier family 41 member 1</fullName>
    </submittedName>
</protein>
<keyword evidence="6" id="KW-1133">Transmembrane helix</keyword>
<dbReference type="GO" id="GO:0005886">
    <property type="term" value="C:plasma membrane"/>
    <property type="evidence" value="ECO:0007669"/>
    <property type="project" value="TreeGrafter"/>
</dbReference>
<dbReference type="OrthoDB" id="5791097at2759"/>
<evidence type="ECO:0000259" key="9">
    <source>
        <dbReference type="Pfam" id="PF01769"/>
    </source>
</evidence>
<keyword evidence="8" id="KW-0472">Membrane</keyword>
<evidence type="ECO:0000256" key="6">
    <source>
        <dbReference type="ARBA" id="ARBA00022989"/>
    </source>
</evidence>
<dbReference type="PANTHER" id="PTHR16228:SF7">
    <property type="entry name" value="SLC41A_MGTE INTEGRAL MEMBRANE DOMAIN-CONTAINING PROTEIN"/>
    <property type="match status" value="1"/>
</dbReference>
<dbReference type="Proteomes" id="UP001152795">
    <property type="component" value="Unassembled WGS sequence"/>
</dbReference>
<feature type="non-terminal residue" evidence="10">
    <location>
        <position position="170"/>
    </location>
</feature>
<dbReference type="GO" id="GO:0008324">
    <property type="term" value="F:monoatomic cation transmembrane transporter activity"/>
    <property type="evidence" value="ECO:0007669"/>
    <property type="project" value="InterPro"/>
</dbReference>
<evidence type="ECO:0000256" key="5">
    <source>
        <dbReference type="ARBA" id="ARBA00022842"/>
    </source>
</evidence>
<comment type="subcellular location">
    <subcellularLocation>
        <location evidence="1">Membrane</location>
        <topology evidence="1">Multi-pass membrane protein</topology>
    </subcellularLocation>
</comment>
<evidence type="ECO:0000256" key="2">
    <source>
        <dbReference type="ARBA" id="ARBA00009749"/>
    </source>
</evidence>
<keyword evidence="5" id="KW-0460">Magnesium</keyword>
<evidence type="ECO:0000256" key="7">
    <source>
        <dbReference type="ARBA" id="ARBA00023065"/>
    </source>
</evidence>
<evidence type="ECO:0000256" key="4">
    <source>
        <dbReference type="ARBA" id="ARBA00022692"/>
    </source>
</evidence>
<dbReference type="InterPro" id="IPR045349">
    <property type="entry name" value="SLC41A1-3"/>
</dbReference>